<gene>
    <name evidence="1" type="ORF">MSG28_014925</name>
</gene>
<protein>
    <submittedName>
        <fullName evidence="1">Uncharacterized protein</fullName>
    </submittedName>
</protein>
<keyword evidence="2" id="KW-1185">Reference proteome</keyword>
<accession>A0ACC0KXT3</accession>
<reference evidence="1 2" key="1">
    <citation type="journal article" date="2022" name="Genome Biol. Evol.">
        <title>The Spruce Budworm Genome: Reconstructing the Evolutionary History of Antifreeze Proteins.</title>
        <authorList>
            <person name="Beliveau C."/>
            <person name="Gagne P."/>
            <person name="Picq S."/>
            <person name="Vernygora O."/>
            <person name="Keeling C.I."/>
            <person name="Pinkney K."/>
            <person name="Doucet D."/>
            <person name="Wen F."/>
            <person name="Johnston J.S."/>
            <person name="Maaroufi H."/>
            <person name="Boyle B."/>
            <person name="Laroche J."/>
            <person name="Dewar K."/>
            <person name="Juretic N."/>
            <person name="Blackburn G."/>
            <person name="Nisole A."/>
            <person name="Brunet B."/>
            <person name="Brandao M."/>
            <person name="Lumley L."/>
            <person name="Duan J."/>
            <person name="Quan G."/>
            <person name="Lucarotti C.J."/>
            <person name="Roe A.D."/>
            <person name="Sperling F.A.H."/>
            <person name="Levesque R.C."/>
            <person name="Cusson M."/>
        </authorList>
    </citation>
    <scope>NUCLEOTIDE SEQUENCE [LARGE SCALE GENOMIC DNA]</scope>
    <source>
        <strain evidence="1">Glfc:IPQL:Cfum</strain>
    </source>
</reference>
<organism evidence="1 2">
    <name type="scientific">Choristoneura fumiferana</name>
    <name type="common">Spruce budworm moth</name>
    <name type="synonym">Archips fumiferana</name>
    <dbReference type="NCBI Taxonomy" id="7141"/>
    <lineage>
        <taxon>Eukaryota</taxon>
        <taxon>Metazoa</taxon>
        <taxon>Ecdysozoa</taxon>
        <taxon>Arthropoda</taxon>
        <taxon>Hexapoda</taxon>
        <taxon>Insecta</taxon>
        <taxon>Pterygota</taxon>
        <taxon>Neoptera</taxon>
        <taxon>Endopterygota</taxon>
        <taxon>Lepidoptera</taxon>
        <taxon>Glossata</taxon>
        <taxon>Ditrysia</taxon>
        <taxon>Tortricoidea</taxon>
        <taxon>Tortricidae</taxon>
        <taxon>Tortricinae</taxon>
        <taxon>Choristoneura</taxon>
    </lineage>
</organism>
<dbReference type="Proteomes" id="UP001064048">
    <property type="component" value="Chromosome 27"/>
</dbReference>
<evidence type="ECO:0000313" key="1">
    <source>
        <dbReference type="EMBL" id="KAI8441292.1"/>
    </source>
</evidence>
<sequence length="949" mass="109612">MMLVIGYLLKSITQKYQYLYNFPNTDILVHDVLKHIDVQNMQTLEVFHKDFKLPTDLLNNFFEKLSRLTAVHDEFEEVDNLENVVNIPCGVSPKKRHEIAYLANEVKQVCEKNGCDVVVDFGSGLGYLDQIIFETTNLKVLGLECNTSHYVGAKKRQGKYHPNSVENVKYIKHTINENSNVSIEQYLRGKFLNFNGFCVAGLHACADLTVVALDLFLKMTEAKAIIIMPCCYHKMEKVDDRFKNFPLSNCFKDSFESSKGFEFMGVPFLRLGAQPPCCDEDLEDLVFNLISRAVLQLYASKHNCKLKRNTRKAVKTKTMNRNFETYIQDACNGFRLILNEPVCLENREDSSDIKFSNFELDELRSIWQEIESSLVLKKAAIFILLQNYLQPVIENLILYDRLVYLREKGLKNCKLKKVVNERISPRSDNLESEQDKRNEIVKKLRRLNARTLSLFNDEVLPKTVCFVCISSLDRAFEFIENVDHAQELLSNILARRVKKEEVSESDSDGGEAYFASSVVDVVQNLTIKLEVEEDQKPVLSTEQENGRRKKKAKTTKCMGLDSLPLSQLKLTWKDYLWTCSYCETQFATADELKAHSMQYHKCCNAFKCTDCNIRKLKLDNFLLHVKRHRKYLKLSCYVCHLNFLKPYQANIHKNVHFTSPNICMGCNTAFANLEELTEHTSSFFRDKRARGIRIPSNTVVTVDDLTCLLCQKVFKSKGSLSTHLLTHTDRKRDHTCEKCGKCFFSKQNLAGHMLLHDNARPFHCQICKLGFKTISQLRNHVGVHDGRKPYSCDQCGRCFRLPKQLKSHQIIHTDELPYICAYCGKGFRFKTILNQHVRQHTGVKPYTCGFCQRDFTNWPNYNKHMKRRHGMDMAKKKHTPEGLYPINPATGEVVITPETEDTLEWKKEMMRQRRPGRPKQTVVEAEEQQNEDIKECKSEVDGCADGQSQ</sequence>
<comment type="caution">
    <text evidence="1">The sequence shown here is derived from an EMBL/GenBank/DDBJ whole genome shotgun (WGS) entry which is preliminary data.</text>
</comment>
<name>A0ACC0KXT3_CHOFU</name>
<evidence type="ECO:0000313" key="2">
    <source>
        <dbReference type="Proteomes" id="UP001064048"/>
    </source>
</evidence>
<proteinExistence type="predicted"/>
<dbReference type="EMBL" id="CM046127">
    <property type="protein sequence ID" value="KAI8441292.1"/>
    <property type="molecule type" value="Genomic_DNA"/>
</dbReference>